<feature type="compositionally biased region" description="Low complexity" evidence="5">
    <location>
        <begin position="692"/>
        <end position="704"/>
    </location>
</feature>
<evidence type="ECO:0000313" key="8">
    <source>
        <dbReference type="Proteomes" id="UP000509241"/>
    </source>
</evidence>
<feature type="compositionally biased region" description="Polar residues" evidence="5">
    <location>
        <begin position="452"/>
        <end position="467"/>
    </location>
</feature>
<dbReference type="GO" id="GO:0005524">
    <property type="term" value="F:ATP binding"/>
    <property type="evidence" value="ECO:0007669"/>
    <property type="project" value="UniProtKB-UniRule"/>
</dbReference>
<evidence type="ECO:0000313" key="7">
    <source>
        <dbReference type="EMBL" id="QLG49938.1"/>
    </source>
</evidence>
<dbReference type="InterPro" id="IPR000432">
    <property type="entry name" value="DNA_mismatch_repair_MutS_C"/>
</dbReference>
<dbReference type="GO" id="GO:0140664">
    <property type="term" value="F:ATP-dependent DNA damage sensor activity"/>
    <property type="evidence" value="ECO:0007669"/>
    <property type="project" value="InterPro"/>
</dbReference>
<keyword evidence="7" id="KW-0255">Endonuclease</keyword>
<keyword evidence="4" id="KW-0378">Hydrolase</keyword>
<evidence type="ECO:0000256" key="2">
    <source>
        <dbReference type="ARBA" id="ARBA00022840"/>
    </source>
</evidence>
<protein>
    <recommendedName>
        <fullName evidence="4">DNA-binding protein MutS2</fullName>
    </recommendedName>
</protein>
<dbReference type="HAMAP" id="MF_00971">
    <property type="entry name" value="MutS2_archaea"/>
    <property type="match status" value="1"/>
</dbReference>
<keyword evidence="7" id="KW-0540">Nuclease</keyword>
<dbReference type="AlphaFoldDB" id="A0A7D5KLH6"/>
<keyword evidence="2 4" id="KW-0067">ATP-binding</keyword>
<feature type="domain" description="DNA mismatch repair proteins mutS family" evidence="6">
    <location>
        <begin position="515"/>
        <end position="692"/>
    </location>
</feature>
<dbReference type="GO" id="GO:0016787">
    <property type="term" value="F:hydrolase activity"/>
    <property type="evidence" value="ECO:0007669"/>
    <property type="project" value="UniProtKB-KW"/>
</dbReference>
<dbReference type="Pfam" id="PF00488">
    <property type="entry name" value="MutS_V"/>
    <property type="match status" value="1"/>
</dbReference>
<dbReference type="InterPro" id="IPR027417">
    <property type="entry name" value="P-loop_NTPase"/>
</dbReference>
<proteinExistence type="inferred from homology"/>
<feature type="binding site" evidence="4">
    <location>
        <begin position="522"/>
        <end position="529"/>
    </location>
    <ligand>
        <name>ATP</name>
        <dbReference type="ChEBI" id="CHEBI:30616"/>
    </ligand>
</feature>
<evidence type="ECO:0000256" key="5">
    <source>
        <dbReference type="SAM" id="MobiDB-lite"/>
    </source>
</evidence>
<dbReference type="GeneID" id="56034481"/>
<dbReference type="Proteomes" id="UP000509241">
    <property type="component" value="Chromosome"/>
</dbReference>
<dbReference type="GO" id="GO:0006298">
    <property type="term" value="P:mismatch repair"/>
    <property type="evidence" value="ECO:0007669"/>
    <property type="project" value="InterPro"/>
</dbReference>
<keyword evidence="8" id="KW-1185">Reference proteome</keyword>
<reference evidence="7 8" key="1">
    <citation type="submission" date="2020-07" db="EMBL/GenBank/DDBJ databases">
        <authorList>
            <person name="Cui H."/>
        </authorList>
    </citation>
    <scope>NUCLEOTIDE SEQUENCE [LARGE SCALE GENOMIC DNA]</scope>
    <source>
        <strain evidence="7 8">YPL8</strain>
    </source>
</reference>
<comment type="cofactor">
    <cofactor evidence="4">
        <name>a divalent metal cation</name>
        <dbReference type="ChEBI" id="CHEBI:60240"/>
    </cofactor>
</comment>
<dbReference type="Pfam" id="PF14520">
    <property type="entry name" value="HHH_5"/>
    <property type="match status" value="1"/>
</dbReference>
<feature type="region of interest" description="Disordered" evidence="5">
    <location>
        <begin position="685"/>
        <end position="704"/>
    </location>
</feature>
<dbReference type="GO" id="GO:0030983">
    <property type="term" value="F:mismatched DNA binding"/>
    <property type="evidence" value="ECO:0007669"/>
    <property type="project" value="InterPro"/>
</dbReference>
<dbReference type="SUPFAM" id="SSF52540">
    <property type="entry name" value="P-loop containing nucleoside triphosphate hydrolases"/>
    <property type="match status" value="1"/>
</dbReference>
<dbReference type="KEGG" id="haly:HYG82_14280"/>
<evidence type="ECO:0000256" key="3">
    <source>
        <dbReference type="ARBA" id="ARBA00023125"/>
    </source>
</evidence>
<gene>
    <name evidence="4" type="primary">mutS2</name>
    <name evidence="7" type="ORF">HYG82_14280</name>
</gene>
<dbReference type="SMART" id="SM00534">
    <property type="entry name" value="MUTSac"/>
    <property type="match status" value="1"/>
</dbReference>
<dbReference type="PIRSF" id="PIRSF029254">
    <property type="entry name" value="MutS_C_archaeal"/>
    <property type="match status" value="1"/>
</dbReference>
<accession>A0A7D5KLH6</accession>
<dbReference type="InterPro" id="IPR012401">
    <property type="entry name" value="DNA-bd_MutS2_arc"/>
</dbReference>
<comment type="function">
    <text evidence="4">Has ATPase and non-specific DNA-binding activities.</text>
</comment>
<feature type="region of interest" description="Disordered" evidence="5">
    <location>
        <begin position="444"/>
        <end position="483"/>
    </location>
</feature>
<keyword evidence="1 4" id="KW-0547">Nucleotide-binding</keyword>
<sequence length="718" mass="77337">MDLESIPGVGEKTVRALSELDDPERALRAGDVAAIATAPGITQGRAARIARGAIRLEHDDPGDFLATDRAREVYRQVLSLLKERTVTEYAAERLETVYPSSQRSRIVEVQEFASEALEREPDPAILEALEGVEPLRESGDVRVRERCLATTDAERYSEARQAVPELSVEVVEDAQGLAELARGYATVIALDESFAGVTLEGDVQVRPDALENPAEVVPERPLSFFAQNRDRLQAAVEVHRAAGLEPSCDLEALEDGLSRLAEDGTVAGDEELDRLTTAVDDLDAAASAAESVANDRLREAIREQDVTIEGSDLLSLVERGAGVDSLLSRELADDYAAAVEAARDHLVDALDLDQGEAEIARRAFSDEPTFPVERDEDAVGRLREELTAVRERRAGRLKRELAADLADQRKGARDLVRDALELDVELAISRFAREYDCTMPEFVDSEAREQTAESSKTASPSRGSSEAASRLPSSRDDGETANMSDDAVGFAIEGGRSPLLDEPLEAIEPVDYGVAGVTLLSGVNSGGKTSTLDLVASVVVLAHMGLPVPAERVRLRRFDDLHYHAKSQGTLDAGAFESTVREFADLAEGGEGSLVIVDELESITEPGASAKIIAGILEALSENGATAVFVSHMADEIREMADFEVTVDGIEAVGLVDGELEVNRSPVKDHLARSTPELIVEKLATESRETADTNGGTATATDGATDPLFYDRLLEKFE</sequence>
<dbReference type="EMBL" id="CP058601">
    <property type="protein sequence ID" value="QLG49938.1"/>
    <property type="molecule type" value="Genomic_DNA"/>
</dbReference>
<keyword evidence="3 4" id="KW-0238">DNA-binding</keyword>
<dbReference type="GO" id="GO:0004519">
    <property type="term" value="F:endonuclease activity"/>
    <property type="evidence" value="ECO:0007669"/>
    <property type="project" value="UniProtKB-KW"/>
</dbReference>
<evidence type="ECO:0000259" key="6">
    <source>
        <dbReference type="SMART" id="SM00534"/>
    </source>
</evidence>
<name>A0A7D5KLH6_9EURY</name>
<dbReference type="RefSeq" id="WP_179261963.1">
    <property type="nucleotide sequence ID" value="NZ_CP058601.1"/>
</dbReference>
<organism evidence="7 8">
    <name type="scientific">Natrinema halophilum</name>
    <dbReference type="NCBI Taxonomy" id="1699371"/>
    <lineage>
        <taxon>Archaea</taxon>
        <taxon>Methanobacteriati</taxon>
        <taxon>Methanobacteriota</taxon>
        <taxon>Stenosarchaea group</taxon>
        <taxon>Halobacteria</taxon>
        <taxon>Halobacteriales</taxon>
        <taxon>Natrialbaceae</taxon>
        <taxon>Natrinema</taxon>
    </lineage>
</organism>
<comment type="similarity">
    <text evidence="4">Belongs to the DNA mismatch repair MutS family. Archaeal Muts2 subfamily.</text>
</comment>
<dbReference type="PANTHER" id="PTHR11361:SF125">
    <property type="entry name" value="DNA-BINDING PROTEIN MUTS2"/>
    <property type="match status" value="1"/>
</dbReference>
<dbReference type="Gene3D" id="1.10.150.20">
    <property type="entry name" value="5' to 3' exonuclease, C-terminal subdomain"/>
    <property type="match status" value="1"/>
</dbReference>
<dbReference type="OrthoDB" id="15514at2157"/>
<dbReference type="Gene3D" id="3.40.50.300">
    <property type="entry name" value="P-loop containing nucleotide triphosphate hydrolases"/>
    <property type="match status" value="1"/>
</dbReference>
<evidence type="ECO:0000256" key="1">
    <source>
        <dbReference type="ARBA" id="ARBA00022741"/>
    </source>
</evidence>
<dbReference type="PANTHER" id="PTHR11361">
    <property type="entry name" value="DNA MISMATCH REPAIR PROTEIN MUTS FAMILY MEMBER"/>
    <property type="match status" value="1"/>
</dbReference>
<dbReference type="InterPro" id="IPR045076">
    <property type="entry name" value="MutS"/>
</dbReference>
<evidence type="ECO:0000256" key="4">
    <source>
        <dbReference type="HAMAP-Rule" id="MF_00971"/>
    </source>
</evidence>